<accession>A0A8S9H3P4</accession>
<protein>
    <submittedName>
        <fullName evidence="1">Uncharacterized protein</fullName>
    </submittedName>
</protein>
<comment type="caution">
    <text evidence="1">The sequence shown here is derived from an EMBL/GenBank/DDBJ whole genome shotgun (WGS) entry which is preliminary data.</text>
</comment>
<reference evidence="1" key="1">
    <citation type="submission" date="2019-12" db="EMBL/GenBank/DDBJ databases">
        <title>Genome sequencing and annotation of Brassica cretica.</title>
        <authorList>
            <person name="Studholme D.J."/>
            <person name="Sarris P.F."/>
        </authorList>
    </citation>
    <scope>NUCLEOTIDE SEQUENCE</scope>
    <source>
        <strain evidence="1">PFS-001/15</strain>
        <tissue evidence="1">Leaf</tissue>
    </source>
</reference>
<gene>
    <name evidence="1" type="ORF">F2Q68_00034946</name>
</gene>
<dbReference type="EMBL" id="QGKW02001988">
    <property type="protein sequence ID" value="KAF2551686.1"/>
    <property type="molecule type" value="Genomic_DNA"/>
</dbReference>
<evidence type="ECO:0000313" key="2">
    <source>
        <dbReference type="Proteomes" id="UP000712281"/>
    </source>
</evidence>
<sequence length="51" mass="5584">MLASLVALGIVFSFVYALWDWKVVSGLKLEFCFLSGWFSFSRVVSSCASGA</sequence>
<evidence type="ECO:0000313" key="1">
    <source>
        <dbReference type="EMBL" id="KAF2551686.1"/>
    </source>
</evidence>
<dbReference type="Proteomes" id="UP000712281">
    <property type="component" value="Unassembled WGS sequence"/>
</dbReference>
<organism evidence="1 2">
    <name type="scientific">Brassica cretica</name>
    <name type="common">Mustard</name>
    <dbReference type="NCBI Taxonomy" id="69181"/>
    <lineage>
        <taxon>Eukaryota</taxon>
        <taxon>Viridiplantae</taxon>
        <taxon>Streptophyta</taxon>
        <taxon>Embryophyta</taxon>
        <taxon>Tracheophyta</taxon>
        <taxon>Spermatophyta</taxon>
        <taxon>Magnoliopsida</taxon>
        <taxon>eudicotyledons</taxon>
        <taxon>Gunneridae</taxon>
        <taxon>Pentapetalae</taxon>
        <taxon>rosids</taxon>
        <taxon>malvids</taxon>
        <taxon>Brassicales</taxon>
        <taxon>Brassicaceae</taxon>
        <taxon>Brassiceae</taxon>
        <taxon>Brassica</taxon>
    </lineage>
</organism>
<dbReference type="AlphaFoldDB" id="A0A8S9H3P4"/>
<name>A0A8S9H3P4_BRACR</name>
<proteinExistence type="predicted"/>